<evidence type="ECO:0000313" key="3">
    <source>
        <dbReference type="EnsemblMetazoa" id="LLOJ000860-PA"/>
    </source>
</evidence>
<sequence length="332" mass="38112">MENILVVYGILLSAINLSVAIPDILPIFNIPPGSLGHVNRTEAEVKEVQGPQYSNSYLPALMQVLQHYTELMQYEPLQPPKRTTTTQRTTTRYTTTTPRTTKYPSWMVQSTTQAALQESTPPHRPGYFSPERPPRPVPGNKRPLSQPQKPEQTSFYRPSQTPIRPSTGNFFSTPDANKQFYNWFFQDKSKKLETNFDYDLQLLDPLPKALLHDIEQESPHLPALLDEDNVEESLKMYDDHFARNVATTGRKKVPPTKPYVEMVVLYDILKREAKALMLNKFTGYSEEVLRELQMTSQWTGDKQLHFILSKTLERKDVTRADIVARLTSMIKG</sequence>
<feature type="compositionally biased region" description="Polar residues" evidence="1">
    <location>
        <begin position="143"/>
        <end position="169"/>
    </location>
</feature>
<accession>A0A1B0CA87</accession>
<evidence type="ECO:0000256" key="2">
    <source>
        <dbReference type="SAM" id="SignalP"/>
    </source>
</evidence>
<dbReference type="Proteomes" id="UP000092461">
    <property type="component" value="Unassembled WGS sequence"/>
</dbReference>
<evidence type="ECO:0000313" key="4">
    <source>
        <dbReference type="Proteomes" id="UP000092461"/>
    </source>
</evidence>
<dbReference type="EnsemblMetazoa" id="LLOJ000860-RA">
    <property type="protein sequence ID" value="LLOJ000860-PA"/>
    <property type="gene ID" value="LLOJ000860"/>
</dbReference>
<proteinExistence type="predicted"/>
<keyword evidence="4" id="KW-1185">Reference proteome</keyword>
<dbReference type="VEuPathDB" id="VectorBase:LLOJ000860"/>
<feature type="chain" id="PRO_5008405508" evidence="2">
    <location>
        <begin position="21"/>
        <end position="332"/>
    </location>
</feature>
<dbReference type="EMBL" id="AJWK01003416">
    <property type="status" value="NOT_ANNOTATED_CDS"/>
    <property type="molecule type" value="Genomic_DNA"/>
</dbReference>
<dbReference type="AlphaFoldDB" id="A0A1B0CA87"/>
<feature type="region of interest" description="Disordered" evidence="1">
    <location>
        <begin position="79"/>
        <end position="169"/>
    </location>
</feature>
<keyword evidence="2" id="KW-0732">Signal</keyword>
<feature type="signal peptide" evidence="2">
    <location>
        <begin position="1"/>
        <end position="20"/>
    </location>
</feature>
<evidence type="ECO:0000256" key="1">
    <source>
        <dbReference type="SAM" id="MobiDB-lite"/>
    </source>
</evidence>
<organism evidence="3 4">
    <name type="scientific">Lutzomyia longipalpis</name>
    <name type="common">Sand fly</name>
    <dbReference type="NCBI Taxonomy" id="7200"/>
    <lineage>
        <taxon>Eukaryota</taxon>
        <taxon>Metazoa</taxon>
        <taxon>Ecdysozoa</taxon>
        <taxon>Arthropoda</taxon>
        <taxon>Hexapoda</taxon>
        <taxon>Insecta</taxon>
        <taxon>Pterygota</taxon>
        <taxon>Neoptera</taxon>
        <taxon>Endopterygota</taxon>
        <taxon>Diptera</taxon>
        <taxon>Nematocera</taxon>
        <taxon>Psychodoidea</taxon>
        <taxon>Psychodidae</taxon>
        <taxon>Lutzomyia</taxon>
        <taxon>Lutzomyia</taxon>
    </lineage>
</organism>
<feature type="compositionally biased region" description="Polar residues" evidence="1">
    <location>
        <begin position="107"/>
        <end position="120"/>
    </location>
</feature>
<name>A0A1B0CA87_LUTLO</name>
<dbReference type="EMBL" id="AJWK01003418">
    <property type="status" value="NOT_ANNOTATED_CDS"/>
    <property type="molecule type" value="Genomic_DNA"/>
</dbReference>
<protein>
    <submittedName>
        <fullName evidence="3">Uncharacterized protein</fullName>
    </submittedName>
</protein>
<dbReference type="VEuPathDB" id="VectorBase:LLONM1_007903"/>
<dbReference type="EMBL" id="AJWK01003417">
    <property type="status" value="NOT_ANNOTATED_CDS"/>
    <property type="molecule type" value="Genomic_DNA"/>
</dbReference>
<feature type="compositionally biased region" description="Low complexity" evidence="1">
    <location>
        <begin position="80"/>
        <end position="104"/>
    </location>
</feature>
<reference evidence="3" key="1">
    <citation type="submission" date="2020-05" db="UniProtKB">
        <authorList>
            <consortium name="EnsemblMetazoa"/>
        </authorList>
    </citation>
    <scope>IDENTIFICATION</scope>
    <source>
        <strain evidence="3">Jacobina</strain>
    </source>
</reference>